<evidence type="ECO:0000259" key="4">
    <source>
        <dbReference type="Pfam" id="PF18313"/>
    </source>
</evidence>
<protein>
    <recommendedName>
        <fullName evidence="4">Thiolase-like protein type 1 additional C-terminal domain-containing protein</fullName>
    </recommendedName>
</protein>
<evidence type="ECO:0000256" key="3">
    <source>
        <dbReference type="ARBA" id="ARBA00023315"/>
    </source>
</evidence>
<keyword evidence="2" id="KW-0808">Transferase</keyword>
<keyword evidence="6" id="KW-1185">Reference proteome</keyword>
<gene>
    <name evidence="5" type="ORF">EYC82_05095</name>
</gene>
<dbReference type="PANTHER" id="PTHR18919:SF139">
    <property type="entry name" value="THIOLASE-LIKE PROTEIN TYPE 1 ADDITIONAL C-TERMINAL DOMAIN-CONTAINING PROTEIN"/>
    <property type="match status" value="1"/>
</dbReference>
<feature type="domain" description="Thiolase-like protein type 1 additional C-terminal" evidence="4">
    <location>
        <begin position="444"/>
        <end position="503"/>
    </location>
</feature>
<organism evidence="5 6">
    <name type="scientific">Candidatus Marimicrobium litorale</name>
    <dbReference type="NCBI Taxonomy" id="2518991"/>
    <lineage>
        <taxon>Bacteria</taxon>
        <taxon>Pseudomonadati</taxon>
        <taxon>Pseudomonadota</taxon>
        <taxon>Gammaproteobacteria</taxon>
        <taxon>Cellvibrionales</taxon>
        <taxon>Halieaceae</taxon>
        <taxon>Marimicrobium</taxon>
    </lineage>
</organism>
<keyword evidence="3" id="KW-0012">Acyltransferase</keyword>
<dbReference type="PANTHER" id="PTHR18919">
    <property type="entry name" value="ACETYL-COA C-ACYLTRANSFERASE"/>
    <property type="match status" value="1"/>
</dbReference>
<dbReference type="EMBL" id="SHNO01000001">
    <property type="protein sequence ID" value="MCX2976724.1"/>
    <property type="molecule type" value="Genomic_DNA"/>
</dbReference>
<dbReference type="Gene3D" id="3.40.47.10">
    <property type="match status" value="1"/>
</dbReference>
<comment type="caution">
    <text evidence="5">The sequence shown here is derived from an EMBL/GenBank/DDBJ whole genome shotgun (WGS) entry which is preliminary data.</text>
</comment>
<sequence length="514" mass="55490">MQIQSPGGVPDNTPIIIGSGQYVERLGNGVPPLNAPMDLASKACMGALVDGGVKPSAIDAIATIRLFSDSPGAWKSEFGGSTNPPESIARRIGASPSKRIYSNVGGNEPLQLLVELMQAIASGEIKSALLTGAEAIANQRYAVRHGVVLDWQEDIEASLDDRTSVDRLVSMEEIHAGFNLPVRFYGAIEMLQAHQMGHDLRQHERFMGRFMASFSEIAARNPYSQFAQAHTAHDITKASPGNYPISLPYLKRLIAQDAVNQAAAVLITSAGHARELGIDPAQWVFLESFAHGADHALSQREDPARSEAMKRVLLSTLSQADQRMIDIDLIDIYSCFPCAVTAACEVLKLPTDGSVALTVTGGLPYFGGPGNNYSMHALAEMVRRLRGNADRALITANGGMLSKHAAALLTSVCTRAQTIDWNDNPSFQVDCRDIAIRQYADNPETGRIVTYTVAMRKEKPDLGMIIADSAMGERFLAASTDPTVTKALKASDLIGRQIEVHTVGERREFHLATA</sequence>
<evidence type="ECO:0000256" key="1">
    <source>
        <dbReference type="ARBA" id="ARBA00010982"/>
    </source>
</evidence>
<dbReference type="Pfam" id="PF18313">
    <property type="entry name" value="TLP1_add_C"/>
    <property type="match status" value="1"/>
</dbReference>
<dbReference type="SUPFAM" id="SSF53901">
    <property type="entry name" value="Thiolase-like"/>
    <property type="match status" value="2"/>
</dbReference>
<dbReference type="InterPro" id="IPR016039">
    <property type="entry name" value="Thiolase-like"/>
</dbReference>
<evidence type="ECO:0000313" key="6">
    <source>
        <dbReference type="Proteomes" id="UP001143304"/>
    </source>
</evidence>
<name>A0ABT3T5H6_9GAMM</name>
<proteinExistence type="inferred from homology"/>
<evidence type="ECO:0000313" key="5">
    <source>
        <dbReference type="EMBL" id="MCX2976724.1"/>
    </source>
</evidence>
<evidence type="ECO:0000256" key="2">
    <source>
        <dbReference type="ARBA" id="ARBA00022679"/>
    </source>
</evidence>
<dbReference type="InterPro" id="IPR040771">
    <property type="entry name" value="TLP1_add_C"/>
</dbReference>
<dbReference type="Proteomes" id="UP001143304">
    <property type="component" value="Unassembled WGS sequence"/>
</dbReference>
<dbReference type="RefSeq" id="WP_279248465.1">
    <property type="nucleotide sequence ID" value="NZ_SHNO01000001.1"/>
</dbReference>
<accession>A0ABT3T5H6</accession>
<reference evidence="5" key="1">
    <citation type="submission" date="2019-02" db="EMBL/GenBank/DDBJ databases">
        <authorList>
            <person name="Li S.-H."/>
        </authorList>
    </citation>
    <scope>NUCLEOTIDE SEQUENCE</scope>
    <source>
        <strain evidence="5">IMCC11814</strain>
    </source>
</reference>
<dbReference type="Gene3D" id="2.40.50.840">
    <property type="match status" value="1"/>
</dbReference>
<comment type="similarity">
    <text evidence="1">Belongs to the thiolase-like superfamily. Thiolase family.</text>
</comment>